<dbReference type="EMBL" id="JANAWD010000024">
    <property type="protein sequence ID" value="KAJ3490653.1"/>
    <property type="molecule type" value="Genomic_DNA"/>
</dbReference>
<keyword evidence="3" id="KW-1185">Reference proteome</keyword>
<accession>A0AAD5VAT8</accession>
<evidence type="ECO:0000313" key="3">
    <source>
        <dbReference type="Proteomes" id="UP001212997"/>
    </source>
</evidence>
<protein>
    <submittedName>
        <fullName evidence="2">Uncharacterized protein</fullName>
    </submittedName>
</protein>
<organism evidence="2 3">
    <name type="scientific">Meripilus lineatus</name>
    <dbReference type="NCBI Taxonomy" id="2056292"/>
    <lineage>
        <taxon>Eukaryota</taxon>
        <taxon>Fungi</taxon>
        <taxon>Dikarya</taxon>
        <taxon>Basidiomycota</taxon>
        <taxon>Agaricomycotina</taxon>
        <taxon>Agaricomycetes</taxon>
        <taxon>Polyporales</taxon>
        <taxon>Meripilaceae</taxon>
        <taxon>Meripilus</taxon>
    </lineage>
</organism>
<comment type="caution">
    <text evidence="2">The sequence shown here is derived from an EMBL/GenBank/DDBJ whole genome shotgun (WGS) entry which is preliminary data.</text>
</comment>
<feature type="signal peptide" evidence="1">
    <location>
        <begin position="1"/>
        <end position="16"/>
    </location>
</feature>
<dbReference type="AlphaFoldDB" id="A0AAD5VAT8"/>
<evidence type="ECO:0000313" key="2">
    <source>
        <dbReference type="EMBL" id="KAJ3490653.1"/>
    </source>
</evidence>
<feature type="chain" id="PRO_5042274178" evidence="1">
    <location>
        <begin position="17"/>
        <end position="154"/>
    </location>
</feature>
<dbReference type="Proteomes" id="UP001212997">
    <property type="component" value="Unassembled WGS sequence"/>
</dbReference>
<proteinExistence type="predicted"/>
<gene>
    <name evidence="2" type="ORF">NLI96_g1283</name>
</gene>
<dbReference type="Pfam" id="PF19271">
    <property type="entry name" value="Nis1"/>
    <property type="match status" value="1"/>
</dbReference>
<reference evidence="2" key="1">
    <citation type="submission" date="2022-07" db="EMBL/GenBank/DDBJ databases">
        <title>Genome Sequence of Physisporinus lineatus.</title>
        <authorList>
            <person name="Buettner E."/>
        </authorList>
    </citation>
    <scope>NUCLEOTIDE SEQUENCE</scope>
    <source>
        <strain evidence="2">VT162</strain>
    </source>
</reference>
<sequence>MKFIAVVAALATTALAQSIAIGVPAAGSNIFPGESLNVEVDLPQTLTGTREVAIAIGLLSCNQFGGDCGNIDVSQDLGTILFSGDYNPQLSDPSKPPFQHFSVPVPVSLPIGTASLNVAHFSLVGAGPEAFFEVKNITLNVVPGPSVAGRRLIL</sequence>
<keyword evidence="1" id="KW-0732">Signal</keyword>
<name>A0AAD5VAT8_9APHY</name>
<evidence type="ECO:0000256" key="1">
    <source>
        <dbReference type="SAM" id="SignalP"/>
    </source>
</evidence>
<dbReference type="InterPro" id="IPR045469">
    <property type="entry name" value="Nis1"/>
</dbReference>